<feature type="transmembrane region" description="Helical" evidence="6">
    <location>
        <begin position="298"/>
        <end position="321"/>
    </location>
</feature>
<evidence type="ECO:0000256" key="4">
    <source>
        <dbReference type="ARBA" id="ARBA00022989"/>
    </source>
</evidence>
<protein>
    <submittedName>
        <fullName evidence="9">Putative ABC transport system permease protein</fullName>
    </submittedName>
</protein>
<dbReference type="PANTHER" id="PTHR30572:SF15">
    <property type="entry name" value="ABC TRANSPORTER PERMEASE"/>
    <property type="match status" value="1"/>
</dbReference>
<proteinExistence type="predicted"/>
<comment type="caution">
    <text evidence="9">The sequence shown here is derived from an EMBL/GenBank/DDBJ whole genome shotgun (WGS) entry which is preliminary data.</text>
</comment>
<dbReference type="Pfam" id="PF02687">
    <property type="entry name" value="FtsX"/>
    <property type="match status" value="1"/>
</dbReference>
<dbReference type="GO" id="GO:0005886">
    <property type="term" value="C:plasma membrane"/>
    <property type="evidence" value="ECO:0007669"/>
    <property type="project" value="UniProtKB-SubCell"/>
</dbReference>
<evidence type="ECO:0000313" key="10">
    <source>
        <dbReference type="Proteomes" id="UP000294830"/>
    </source>
</evidence>
<keyword evidence="3 6" id="KW-0812">Transmembrane</keyword>
<dbReference type="AlphaFoldDB" id="A0A4R2EV13"/>
<evidence type="ECO:0000256" key="2">
    <source>
        <dbReference type="ARBA" id="ARBA00022475"/>
    </source>
</evidence>
<feature type="transmembrane region" description="Helical" evidence="6">
    <location>
        <begin position="342"/>
        <end position="373"/>
    </location>
</feature>
<dbReference type="InterPro" id="IPR050250">
    <property type="entry name" value="Macrolide_Exporter_MacB"/>
</dbReference>
<feature type="domain" description="ABC3 transporter permease C-terminal" evidence="7">
    <location>
        <begin position="302"/>
        <end position="416"/>
    </location>
</feature>
<dbReference type="RefSeq" id="WP_131837934.1">
    <property type="nucleotide sequence ID" value="NZ_SLWB01000001.1"/>
</dbReference>
<name>A0A4R2EV13_9BACT</name>
<evidence type="ECO:0000256" key="5">
    <source>
        <dbReference type="ARBA" id="ARBA00023136"/>
    </source>
</evidence>
<dbReference type="InterPro" id="IPR003838">
    <property type="entry name" value="ABC3_permease_C"/>
</dbReference>
<dbReference type="OrthoDB" id="9770036at2"/>
<accession>A0A4R2EV13</accession>
<keyword evidence="2" id="KW-1003">Cell membrane</keyword>
<dbReference type="GO" id="GO:0022857">
    <property type="term" value="F:transmembrane transporter activity"/>
    <property type="evidence" value="ECO:0007669"/>
    <property type="project" value="TreeGrafter"/>
</dbReference>
<evidence type="ECO:0000259" key="7">
    <source>
        <dbReference type="Pfam" id="PF02687"/>
    </source>
</evidence>
<feature type="transmembrane region" description="Helical" evidence="6">
    <location>
        <begin position="385"/>
        <end position="406"/>
    </location>
</feature>
<reference evidence="9 10" key="1">
    <citation type="submission" date="2019-03" db="EMBL/GenBank/DDBJ databases">
        <title>Genomic Encyclopedia of Archaeal and Bacterial Type Strains, Phase II (KMG-II): from individual species to whole genera.</title>
        <authorList>
            <person name="Goeker M."/>
        </authorList>
    </citation>
    <scope>NUCLEOTIDE SEQUENCE [LARGE SCALE GENOMIC DNA]</scope>
    <source>
        <strain evidence="9 10">RL-C</strain>
    </source>
</reference>
<comment type="subcellular location">
    <subcellularLocation>
        <location evidence="1">Cell membrane</location>
        <topology evidence="1">Multi-pass membrane protein</topology>
    </subcellularLocation>
</comment>
<dbReference type="PANTHER" id="PTHR30572">
    <property type="entry name" value="MEMBRANE COMPONENT OF TRANSPORTER-RELATED"/>
    <property type="match status" value="1"/>
</dbReference>
<evidence type="ECO:0000259" key="8">
    <source>
        <dbReference type="Pfam" id="PF12704"/>
    </source>
</evidence>
<keyword evidence="5 6" id="KW-0472">Membrane</keyword>
<evidence type="ECO:0000313" key="9">
    <source>
        <dbReference type="EMBL" id="TCN73159.1"/>
    </source>
</evidence>
<keyword evidence="10" id="KW-1185">Reference proteome</keyword>
<gene>
    <name evidence="9" type="ORF">CLV25_101378</name>
</gene>
<dbReference type="Pfam" id="PF12704">
    <property type="entry name" value="MacB_PCD"/>
    <property type="match status" value="1"/>
</dbReference>
<keyword evidence="4 6" id="KW-1133">Transmembrane helix</keyword>
<feature type="domain" description="MacB-like periplasmic core" evidence="8">
    <location>
        <begin position="32"/>
        <end position="260"/>
    </location>
</feature>
<dbReference type="InterPro" id="IPR025857">
    <property type="entry name" value="MacB_PCD"/>
</dbReference>
<evidence type="ECO:0000256" key="6">
    <source>
        <dbReference type="SAM" id="Phobius"/>
    </source>
</evidence>
<dbReference type="Proteomes" id="UP000294830">
    <property type="component" value="Unassembled WGS sequence"/>
</dbReference>
<dbReference type="EMBL" id="SLWB01000001">
    <property type="protein sequence ID" value="TCN73159.1"/>
    <property type="molecule type" value="Genomic_DNA"/>
</dbReference>
<sequence>MLIKSILNKQLNLIKESFLFALSSVSVNKLRTFLSLFGITIGIFAIISVYTVIDALESNVKNSIASLGENTLYIDKWEWIGGMDYPWWEYMKRPLPKLEEAKKLEEMSQTAEAVAYSASLTFTVKRGSKSTNKARITGVTFPYNKVRAFDIQEGRYFTELETRNGNGSAIIGTNIAKELFDIGSPIGETIKIGSLKATVVGLFKREGKMPMNDSSIDDEIIVPASFAQKLVNFKTYEGGLNIIIKGKPDVKLTELKDEVRMLLRKIRKTPPSKKDDFAINEMASITQSTEGIFTTINLAGMVIGGLSIIVGGFGIANIMFVSVRERTNIIGIQKALGAKKAFILLQFVYESVLLAVIGGAIGLLIVFSGTFFFNNAFPDFPIKLTLFNIIRGLLISGVIGFFSGLLPAIRAANLDPVVAINTK</sequence>
<evidence type="ECO:0000256" key="3">
    <source>
        <dbReference type="ARBA" id="ARBA00022692"/>
    </source>
</evidence>
<feature type="transmembrane region" description="Helical" evidence="6">
    <location>
        <begin position="33"/>
        <end position="53"/>
    </location>
</feature>
<organism evidence="9 10">
    <name type="scientific">Acetobacteroides hydrogenigenes</name>
    <dbReference type="NCBI Taxonomy" id="979970"/>
    <lineage>
        <taxon>Bacteria</taxon>
        <taxon>Pseudomonadati</taxon>
        <taxon>Bacteroidota</taxon>
        <taxon>Bacteroidia</taxon>
        <taxon>Bacteroidales</taxon>
        <taxon>Rikenellaceae</taxon>
        <taxon>Acetobacteroides</taxon>
    </lineage>
</organism>
<evidence type="ECO:0000256" key="1">
    <source>
        <dbReference type="ARBA" id="ARBA00004651"/>
    </source>
</evidence>